<accession>A0A917PA70</accession>
<dbReference type="EMBL" id="BMMU01000048">
    <property type="protein sequence ID" value="GGJ68034.1"/>
    <property type="molecule type" value="Genomic_DNA"/>
</dbReference>
<reference evidence="3" key="1">
    <citation type="journal article" date="2014" name="Int. J. Syst. Evol. Microbiol.">
        <title>Complete genome sequence of Corynebacterium casei LMG S-19264T (=DSM 44701T), isolated from a smear-ripened cheese.</title>
        <authorList>
            <consortium name="US DOE Joint Genome Institute (JGI-PGF)"/>
            <person name="Walter F."/>
            <person name="Albersmeier A."/>
            <person name="Kalinowski J."/>
            <person name="Ruckert C."/>
        </authorList>
    </citation>
    <scope>NUCLEOTIDE SEQUENCE</scope>
    <source>
        <strain evidence="3">CGMCC 4.7272</strain>
    </source>
</reference>
<dbReference type="InterPro" id="IPR052183">
    <property type="entry name" value="IS_Transposase"/>
</dbReference>
<dbReference type="PANTHER" id="PTHR35528:SF3">
    <property type="entry name" value="BLL1675 PROTEIN"/>
    <property type="match status" value="1"/>
</dbReference>
<feature type="compositionally biased region" description="Basic and acidic residues" evidence="1">
    <location>
        <begin position="31"/>
        <end position="50"/>
    </location>
</feature>
<keyword evidence="4" id="KW-1185">Reference proteome</keyword>
<proteinExistence type="predicted"/>
<feature type="domain" description="DDE" evidence="2">
    <location>
        <begin position="2"/>
        <end position="73"/>
    </location>
</feature>
<comment type="caution">
    <text evidence="3">The sequence shown here is derived from an EMBL/GenBank/DDBJ whole genome shotgun (WGS) entry which is preliminary data.</text>
</comment>
<protein>
    <recommendedName>
        <fullName evidence="2">DDE domain-containing protein</fullName>
    </recommendedName>
</protein>
<gene>
    <name evidence="3" type="ORF">GCM10012282_76320</name>
</gene>
<dbReference type="Pfam" id="PF13610">
    <property type="entry name" value="DDE_Tnp_IS240"/>
    <property type="match status" value="1"/>
</dbReference>
<organism evidence="3 4">
    <name type="scientific">Streptomyces lacrimifluminis</name>
    <dbReference type="NCBI Taxonomy" id="1500077"/>
    <lineage>
        <taxon>Bacteria</taxon>
        <taxon>Bacillati</taxon>
        <taxon>Actinomycetota</taxon>
        <taxon>Actinomycetes</taxon>
        <taxon>Kitasatosporales</taxon>
        <taxon>Streptomycetaceae</taxon>
        <taxon>Streptomyces</taxon>
    </lineage>
</organism>
<dbReference type="InterPro" id="IPR032874">
    <property type="entry name" value="DDE_dom"/>
</dbReference>
<evidence type="ECO:0000256" key="1">
    <source>
        <dbReference type="SAM" id="MobiDB-lite"/>
    </source>
</evidence>
<name>A0A917PA70_9ACTN</name>
<dbReference type="PANTHER" id="PTHR35528">
    <property type="entry name" value="BLL1675 PROTEIN"/>
    <property type="match status" value="1"/>
</dbReference>
<evidence type="ECO:0000313" key="3">
    <source>
        <dbReference type="EMBL" id="GGJ68034.1"/>
    </source>
</evidence>
<dbReference type="Proteomes" id="UP000625682">
    <property type="component" value="Unassembled WGS sequence"/>
</dbReference>
<dbReference type="AlphaFoldDB" id="A0A917PA70"/>
<sequence length="106" mass="12339">MPQVVVTDKLRSHGVAHREVMPLWEYRSHKGMNDRAENRHQPTRQRERAMKGFRSTGAAQRFLSAFSGISPHFRPRRHLMTAPGYRAERTIRFTIWDQVTGRPTAA</sequence>
<evidence type="ECO:0000313" key="4">
    <source>
        <dbReference type="Proteomes" id="UP000625682"/>
    </source>
</evidence>
<feature type="region of interest" description="Disordered" evidence="1">
    <location>
        <begin position="31"/>
        <end position="54"/>
    </location>
</feature>
<evidence type="ECO:0000259" key="2">
    <source>
        <dbReference type="Pfam" id="PF13610"/>
    </source>
</evidence>
<reference evidence="3" key="2">
    <citation type="submission" date="2020-09" db="EMBL/GenBank/DDBJ databases">
        <authorList>
            <person name="Sun Q."/>
            <person name="Zhou Y."/>
        </authorList>
    </citation>
    <scope>NUCLEOTIDE SEQUENCE</scope>
    <source>
        <strain evidence="3">CGMCC 4.7272</strain>
    </source>
</reference>